<dbReference type="AlphaFoldDB" id="A0A200RDM2"/>
<sequence>MAASASASESAREGWEEDEWELCNDDGFVYKRRKRRKREEEDSTTTNCGGDVVDQEAELRRRRRTQRKDTLKKLKDQYKREFVQWEHLSNTLREMEERTQNHHQQQRQLQASSSSSVISQPEHMPESSSRRLVDDLLLQAETQEAIIQDLLHLCDAVEVMCKAEEEQWKQSFFDLPVWGSPRSLLASLSNQDYCNNNDDDDVQIT</sequence>
<comment type="caution">
    <text evidence="2">The sequence shown here is derived from an EMBL/GenBank/DDBJ whole genome shotgun (WGS) entry which is preliminary data.</text>
</comment>
<keyword evidence="3" id="KW-1185">Reference proteome</keyword>
<dbReference type="Proteomes" id="UP000195402">
    <property type="component" value="Unassembled WGS sequence"/>
</dbReference>
<protein>
    <submittedName>
        <fullName evidence="2">Uncharacterized protein</fullName>
    </submittedName>
</protein>
<dbReference type="FunCoup" id="A0A200RDM2">
    <property type="interactions" value="791"/>
</dbReference>
<dbReference type="PANTHER" id="PTHR35737:SF1">
    <property type="entry name" value="CRYPTIC LOCI REGULATOR"/>
    <property type="match status" value="1"/>
</dbReference>
<dbReference type="OMA" id="LPIWGSP"/>
<feature type="compositionally biased region" description="Low complexity" evidence="1">
    <location>
        <begin position="106"/>
        <end position="120"/>
    </location>
</feature>
<gene>
    <name evidence="2" type="ORF">BVC80_887g110</name>
</gene>
<proteinExistence type="predicted"/>
<reference evidence="2 3" key="1">
    <citation type="journal article" date="2017" name="Mol. Plant">
        <title>The Genome of Medicinal Plant Macleaya cordata Provides New Insights into Benzylisoquinoline Alkaloids Metabolism.</title>
        <authorList>
            <person name="Liu X."/>
            <person name="Liu Y."/>
            <person name="Huang P."/>
            <person name="Ma Y."/>
            <person name="Qing Z."/>
            <person name="Tang Q."/>
            <person name="Cao H."/>
            <person name="Cheng P."/>
            <person name="Zheng Y."/>
            <person name="Yuan Z."/>
            <person name="Zhou Y."/>
            <person name="Liu J."/>
            <person name="Tang Z."/>
            <person name="Zhuo Y."/>
            <person name="Zhang Y."/>
            <person name="Yu L."/>
            <person name="Huang J."/>
            <person name="Yang P."/>
            <person name="Peng Q."/>
            <person name="Zhang J."/>
            <person name="Jiang W."/>
            <person name="Zhang Z."/>
            <person name="Lin K."/>
            <person name="Ro D.K."/>
            <person name="Chen X."/>
            <person name="Xiong X."/>
            <person name="Shang Y."/>
            <person name="Huang S."/>
            <person name="Zeng J."/>
        </authorList>
    </citation>
    <scope>NUCLEOTIDE SEQUENCE [LARGE SCALE GENOMIC DNA]</scope>
    <source>
        <strain evidence="3">cv. BLH2017</strain>
        <tissue evidence="2">Root</tissue>
    </source>
</reference>
<dbReference type="STRING" id="56857.A0A200RDM2"/>
<name>A0A200RDM2_MACCD</name>
<dbReference type="EMBL" id="MVGT01000057">
    <property type="protein sequence ID" value="OVA20817.1"/>
    <property type="molecule type" value="Genomic_DNA"/>
</dbReference>
<dbReference type="PANTHER" id="PTHR35737">
    <property type="entry name" value="CRYPTIC LOCI REGULATOR"/>
    <property type="match status" value="1"/>
</dbReference>
<evidence type="ECO:0000256" key="1">
    <source>
        <dbReference type="SAM" id="MobiDB-lite"/>
    </source>
</evidence>
<feature type="region of interest" description="Disordered" evidence="1">
    <location>
        <begin position="32"/>
        <end position="64"/>
    </location>
</feature>
<dbReference type="OrthoDB" id="1930051at2759"/>
<organism evidence="2 3">
    <name type="scientific">Macleaya cordata</name>
    <name type="common">Five-seeded plume-poppy</name>
    <name type="synonym">Bocconia cordata</name>
    <dbReference type="NCBI Taxonomy" id="56857"/>
    <lineage>
        <taxon>Eukaryota</taxon>
        <taxon>Viridiplantae</taxon>
        <taxon>Streptophyta</taxon>
        <taxon>Embryophyta</taxon>
        <taxon>Tracheophyta</taxon>
        <taxon>Spermatophyta</taxon>
        <taxon>Magnoliopsida</taxon>
        <taxon>Ranunculales</taxon>
        <taxon>Papaveraceae</taxon>
        <taxon>Papaveroideae</taxon>
        <taxon>Macleaya</taxon>
    </lineage>
</organism>
<accession>A0A200RDM2</accession>
<evidence type="ECO:0000313" key="3">
    <source>
        <dbReference type="Proteomes" id="UP000195402"/>
    </source>
</evidence>
<evidence type="ECO:0000313" key="2">
    <source>
        <dbReference type="EMBL" id="OVA20817.1"/>
    </source>
</evidence>
<feature type="region of interest" description="Disordered" evidence="1">
    <location>
        <begin position="96"/>
        <end position="128"/>
    </location>
</feature>
<dbReference type="InParanoid" id="A0A200RDM2"/>